<proteinExistence type="predicted"/>
<evidence type="ECO:0000313" key="2">
    <source>
        <dbReference type="EMBL" id="STC84476.1"/>
    </source>
</evidence>
<dbReference type="RefSeq" id="WP_255209549.1">
    <property type="nucleotide sequence ID" value="NZ_CP065626.1"/>
</dbReference>
<reference evidence="3 4" key="1">
    <citation type="submission" date="2018-06" db="EMBL/GenBank/DDBJ databases">
        <authorList>
            <consortium name="Pathogen Informatics"/>
            <person name="Doyle S."/>
        </authorList>
    </citation>
    <scope>NUCLEOTIDE SEQUENCE [LARGE SCALE GENOMIC DNA]</scope>
    <source>
        <strain evidence="3 4">NCTC12121</strain>
    </source>
</reference>
<dbReference type="AlphaFoldDB" id="A0A376DIH0"/>
<organism evidence="3 4">
    <name type="scientific">Edwardsiella hoshinae</name>
    <dbReference type="NCBI Taxonomy" id="93378"/>
    <lineage>
        <taxon>Bacteria</taxon>
        <taxon>Pseudomonadati</taxon>
        <taxon>Pseudomonadota</taxon>
        <taxon>Gammaproteobacteria</taxon>
        <taxon>Enterobacterales</taxon>
        <taxon>Hafniaceae</taxon>
        <taxon>Edwardsiella</taxon>
    </lineage>
</organism>
<sequence length="44" mass="5171">MSRPELDGYLSALQRYHSPRQPGKTGKTTVEHQRYKSLRKKRGQ</sequence>
<dbReference type="EMBL" id="UFXZ01000001">
    <property type="protein sequence ID" value="STC84476.1"/>
    <property type="molecule type" value="Genomic_DNA"/>
</dbReference>
<dbReference type="EMBL" id="UFXZ01000001">
    <property type="protein sequence ID" value="STC89427.1"/>
    <property type="molecule type" value="Genomic_DNA"/>
</dbReference>
<accession>A0A376DIH0</accession>
<feature type="region of interest" description="Disordered" evidence="1">
    <location>
        <begin position="14"/>
        <end position="44"/>
    </location>
</feature>
<evidence type="ECO:0000313" key="3">
    <source>
        <dbReference type="EMBL" id="STC89427.1"/>
    </source>
</evidence>
<name>A0A376DIH0_9GAMM</name>
<feature type="compositionally biased region" description="Basic residues" evidence="1">
    <location>
        <begin position="35"/>
        <end position="44"/>
    </location>
</feature>
<protein>
    <submittedName>
        <fullName evidence="3">Uncharacterized protein</fullName>
    </submittedName>
</protein>
<gene>
    <name evidence="2" type="ORF">NCTC12121_00556</name>
    <name evidence="3" type="ORF">NCTC12121_02188</name>
</gene>
<evidence type="ECO:0000313" key="4">
    <source>
        <dbReference type="Proteomes" id="UP000255248"/>
    </source>
</evidence>
<dbReference type="Proteomes" id="UP000255248">
    <property type="component" value="Unassembled WGS sequence"/>
</dbReference>
<evidence type="ECO:0000256" key="1">
    <source>
        <dbReference type="SAM" id="MobiDB-lite"/>
    </source>
</evidence>